<comment type="subcellular location">
    <subcellularLocation>
        <location evidence="1">Cell inner membrane</location>
        <topology evidence="1">Multi-pass membrane protein</topology>
    </subcellularLocation>
</comment>
<evidence type="ECO:0000256" key="5">
    <source>
        <dbReference type="ARBA" id="ARBA00022692"/>
    </source>
</evidence>
<feature type="transmembrane region" description="Helical" evidence="9">
    <location>
        <begin position="12"/>
        <end position="38"/>
    </location>
</feature>
<dbReference type="PANTHER" id="PTHR30574:SF1">
    <property type="entry name" value="SULPHUR TRANSPORT DOMAIN-CONTAINING PROTEIN"/>
    <property type="match status" value="1"/>
</dbReference>
<evidence type="ECO:0000256" key="2">
    <source>
        <dbReference type="ARBA" id="ARBA00022448"/>
    </source>
</evidence>
<evidence type="ECO:0000256" key="1">
    <source>
        <dbReference type="ARBA" id="ARBA00004429"/>
    </source>
</evidence>
<keyword evidence="4" id="KW-0997">Cell inner membrane</keyword>
<feature type="transmembrane region" description="Helical" evidence="9">
    <location>
        <begin position="50"/>
        <end position="68"/>
    </location>
</feature>
<dbReference type="OrthoDB" id="9814020at2"/>
<organism evidence="10 11">
    <name type="scientific">Aquabacterium olei</name>
    <dbReference type="NCBI Taxonomy" id="1296669"/>
    <lineage>
        <taxon>Bacteria</taxon>
        <taxon>Pseudomonadati</taxon>
        <taxon>Pseudomonadota</taxon>
        <taxon>Betaproteobacteria</taxon>
        <taxon>Burkholderiales</taxon>
        <taxon>Aquabacterium</taxon>
    </lineage>
</organism>
<keyword evidence="5 9" id="KW-0812">Transmembrane</keyword>
<evidence type="ECO:0000313" key="10">
    <source>
        <dbReference type="EMBL" id="AWI54519.1"/>
    </source>
</evidence>
<keyword evidence="11" id="KW-1185">Reference proteome</keyword>
<keyword evidence="3" id="KW-1003">Cell membrane</keyword>
<evidence type="ECO:0000313" key="11">
    <source>
        <dbReference type="Proteomes" id="UP000244892"/>
    </source>
</evidence>
<keyword evidence="7 9" id="KW-0472">Membrane</keyword>
<accession>A0A2U8FTY6</accession>
<dbReference type="KEGG" id="aon:DEH84_14625"/>
<gene>
    <name evidence="10" type="ORF">DEH84_14625</name>
</gene>
<dbReference type="EMBL" id="CP029210">
    <property type="protein sequence ID" value="AWI54519.1"/>
    <property type="molecule type" value="Genomic_DNA"/>
</dbReference>
<feature type="transmembrane region" description="Helical" evidence="9">
    <location>
        <begin position="113"/>
        <end position="135"/>
    </location>
</feature>
<evidence type="ECO:0000256" key="9">
    <source>
        <dbReference type="SAM" id="Phobius"/>
    </source>
</evidence>
<evidence type="ECO:0000256" key="3">
    <source>
        <dbReference type="ARBA" id="ARBA00022475"/>
    </source>
</evidence>
<name>A0A2U8FTY6_9BURK</name>
<evidence type="ECO:0000256" key="7">
    <source>
        <dbReference type="ARBA" id="ARBA00023136"/>
    </source>
</evidence>
<dbReference type="AlphaFoldDB" id="A0A2U8FTY6"/>
<comment type="similarity">
    <text evidence="8">Belongs to the TsuA/YedE (TC 9.B.102) family.</text>
</comment>
<evidence type="ECO:0000256" key="4">
    <source>
        <dbReference type="ARBA" id="ARBA00022519"/>
    </source>
</evidence>
<reference evidence="10 11" key="1">
    <citation type="submission" date="2018-05" db="EMBL/GenBank/DDBJ databases">
        <title>complete genome sequence of Aquabacterium olei NBRC 110486.</title>
        <authorList>
            <person name="Tang B."/>
            <person name="Chang J."/>
            <person name="Zhang L."/>
            <person name="Yang H."/>
        </authorList>
    </citation>
    <scope>NUCLEOTIDE SEQUENCE [LARGE SCALE GENOMIC DNA]</scope>
    <source>
        <strain evidence="10 11">NBRC 110486</strain>
    </source>
</reference>
<evidence type="ECO:0000256" key="6">
    <source>
        <dbReference type="ARBA" id="ARBA00022989"/>
    </source>
</evidence>
<keyword evidence="2" id="KW-0813">Transport</keyword>
<dbReference type="GO" id="GO:0005886">
    <property type="term" value="C:plasma membrane"/>
    <property type="evidence" value="ECO:0007669"/>
    <property type="project" value="UniProtKB-SubCell"/>
</dbReference>
<proteinExistence type="inferred from homology"/>
<dbReference type="PANTHER" id="PTHR30574">
    <property type="entry name" value="INNER MEMBRANE PROTEIN YEDE"/>
    <property type="match status" value="1"/>
</dbReference>
<keyword evidence="6 9" id="KW-1133">Transmembrane helix</keyword>
<sequence length="143" mass="14438">MSSSLFPLLGGLLIGGASVLLLVGLGRIAGISGITFGLLERANWQAGPGWRLAFVAGLVGAGWLWQQGTGAPLAPAREMHLPLLVISGLLVGWGTSLGSGCTSGHGVCGLGRLSLRSLAAVLTFMGTGAVTVFVMRHVVGAGY</sequence>
<feature type="transmembrane region" description="Helical" evidence="9">
    <location>
        <begin position="80"/>
        <end position="101"/>
    </location>
</feature>
<dbReference type="Proteomes" id="UP000244892">
    <property type="component" value="Chromosome"/>
</dbReference>
<dbReference type="InterPro" id="IPR007272">
    <property type="entry name" value="Sulf_transp_TsuA/YedE"/>
</dbReference>
<evidence type="ECO:0000256" key="8">
    <source>
        <dbReference type="ARBA" id="ARBA00035655"/>
    </source>
</evidence>
<protein>
    <submittedName>
        <fullName evidence="10">YeeE/YedE</fullName>
    </submittedName>
</protein>
<dbReference type="RefSeq" id="WP_109037513.1">
    <property type="nucleotide sequence ID" value="NZ_CP029210.1"/>
</dbReference>